<evidence type="ECO:0000256" key="2">
    <source>
        <dbReference type="ARBA" id="ARBA00023027"/>
    </source>
</evidence>
<comment type="caution">
    <text evidence="5">The sequence shown here is derived from an EMBL/GenBank/DDBJ whole genome shotgun (WGS) entry which is preliminary data.</text>
</comment>
<reference evidence="5" key="1">
    <citation type="journal article" date="2021" name="Sci. Rep.">
        <title>Diploid genomic architecture of Nitzschia inconspicua, an elite biomass production diatom.</title>
        <authorList>
            <person name="Oliver A."/>
            <person name="Podell S."/>
            <person name="Pinowska A."/>
            <person name="Traller J.C."/>
            <person name="Smith S.R."/>
            <person name="McClure R."/>
            <person name="Beliaev A."/>
            <person name="Bohutskyi P."/>
            <person name="Hill E.A."/>
            <person name="Rabines A."/>
            <person name="Zheng H."/>
            <person name="Allen L.Z."/>
            <person name="Kuo A."/>
            <person name="Grigoriev I.V."/>
            <person name="Allen A.E."/>
            <person name="Hazlebeck D."/>
            <person name="Allen E.E."/>
        </authorList>
    </citation>
    <scope>NUCLEOTIDE SEQUENCE</scope>
    <source>
        <strain evidence="5">Hildebrandi</strain>
    </source>
</reference>
<dbReference type="InterPro" id="IPR016040">
    <property type="entry name" value="NAD(P)-bd_dom"/>
</dbReference>
<dbReference type="EMBL" id="JAGRRH010000016">
    <property type="protein sequence ID" value="KAG7354175.1"/>
    <property type="molecule type" value="Genomic_DNA"/>
</dbReference>
<evidence type="ECO:0000256" key="3">
    <source>
        <dbReference type="ARBA" id="ARBA00023239"/>
    </source>
</evidence>
<dbReference type="Proteomes" id="UP000693970">
    <property type="component" value="Unassembled WGS sequence"/>
</dbReference>
<comment type="cofactor">
    <cofactor evidence="1">
        <name>NAD(+)</name>
        <dbReference type="ChEBI" id="CHEBI:57540"/>
    </cofactor>
</comment>
<reference evidence="5" key="2">
    <citation type="submission" date="2021-04" db="EMBL/GenBank/DDBJ databases">
        <authorList>
            <person name="Podell S."/>
        </authorList>
    </citation>
    <scope>NUCLEOTIDE SEQUENCE</scope>
    <source>
        <strain evidence="5">Hildebrandi</strain>
    </source>
</reference>
<dbReference type="PANTHER" id="PTHR43000">
    <property type="entry name" value="DTDP-D-GLUCOSE 4,6-DEHYDRATASE-RELATED"/>
    <property type="match status" value="1"/>
</dbReference>
<evidence type="ECO:0000313" key="5">
    <source>
        <dbReference type="EMBL" id="KAG7354175.1"/>
    </source>
</evidence>
<dbReference type="OrthoDB" id="16464at2759"/>
<sequence length="360" mass="40634">MSEDNYVPKNILLTGGAGFIGSHVAILLCKKYPQYNIIVYDRLDYCSCLENLSELQDLPNFKFIKGDIATADLVTYALLEEKIDTIMHFAAQTHVDNSFGNSFAFTQSNIYGTHVLLESAKNCPSIRRFVHVSTDEVYGEGEDFNTDPMSEEHVLEPTNPYAATKAGAEFLVKSYFRSFKVPCLITRGNNVYGPHQYPEKLIPKFTNQLMRGKQLTLHGDGTNTRNFLYVTDVANAFDTILHKGQPGHVYNIGGDNEISNIGVARALLKIFGLEDQEEKYLSFVPDRKFNDLRYTINSSKLQKLGWKEEMPWEEGLQTTVEWYKKYTSRYGNIEQALVAHPRMLDPGSVVPEGIATNVGK</sequence>
<dbReference type="FunFam" id="3.40.50.720:FF:000304">
    <property type="entry name" value="UDP-glucose 4,6-dehydratase"/>
    <property type="match status" value="1"/>
</dbReference>
<accession>A0A9K3PNP4</accession>
<dbReference type="CDD" id="cd05246">
    <property type="entry name" value="dTDP_GD_SDR_e"/>
    <property type="match status" value="1"/>
</dbReference>
<dbReference type="GO" id="GO:0008460">
    <property type="term" value="F:dTDP-glucose 4,6-dehydratase activity"/>
    <property type="evidence" value="ECO:0007669"/>
    <property type="project" value="InterPro"/>
</dbReference>
<keyword evidence="3" id="KW-0456">Lyase</keyword>
<evidence type="ECO:0000259" key="4">
    <source>
        <dbReference type="Pfam" id="PF16363"/>
    </source>
</evidence>
<keyword evidence="2" id="KW-0520">NAD</keyword>
<dbReference type="AlphaFoldDB" id="A0A9K3PNP4"/>
<evidence type="ECO:0000256" key="1">
    <source>
        <dbReference type="ARBA" id="ARBA00001911"/>
    </source>
</evidence>
<keyword evidence="6" id="KW-1185">Reference proteome</keyword>
<dbReference type="Pfam" id="PF16363">
    <property type="entry name" value="GDP_Man_Dehyd"/>
    <property type="match status" value="1"/>
</dbReference>
<protein>
    <submittedName>
        <fullName evidence="5">MUM4 mucilage-modified family protein</fullName>
    </submittedName>
</protein>
<evidence type="ECO:0000313" key="6">
    <source>
        <dbReference type="Proteomes" id="UP000693970"/>
    </source>
</evidence>
<dbReference type="InterPro" id="IPR005888">
    <property type="entry name" value="dTDP_Gluc_deHydtase"/>
</dbReference>
<name>A0A9K3PNP4_9STRA</name>
<organism evidence="5 6">
    <name type="scientific">Nitzschia inconspicua</name>
    <dbReference type="NCBI Taxonomy" id="303405"/>
    <lineage>
        <taxon>Eukaryota</taxon>
        <taxon>Sar</taxon>
        <taxon>Stramenopiles</taxon>
        <taxon>Ochrophyta</taxon>
        <taxon>Bacillariophyta</taxon>
        <taxon>Bacillariophyceae</taxon>
        <taxon>Bacillariophycidae</taxon>
        <taxon>Bacillariales</taxon>
        <taxon>Bacillariaceae</taxon>
        <taxon>Nitzschia</taxon>
    </lineage>
</organism>
<dbReference type="GO" id="GO:0009225">
    <property type="term" value="P:nucleotide-sugar metabolic process"/>
    <property type="evidence" value="ECO:0007669"/>
    <property type="project" value="InterPro"/>
</dbReference>
<gene>
    <name evidence="5" type="ORF">IV203_003531</name>
</gene>
<feature type="domain" description="NAD(P)-binding" evidence="4">
    <location>
        <begin position="12"/>
        <end position="318"/>
    </location>
</feature>
<proteinExistence type="predicted"/>